<evidence type="ECO:0000256" key="1">
    <source>
        <dbReference type="ARBA" id="ARBA00022555"/>
    </source>
</evidence>
<reference evidence="6 7" key="1">
    <citation type="submission" date="2018-08" db="EMBL/GenBank/DDBJ databases">
        <title>Meiothermus luteus KCTC 52599 genome sequencing project.</title>
        <authorList>
            <person name="Da Costa M.S."/>
            <person name="Albuquerque L."/>
            <person name="Raposo P."/>
            <person name="Froufe H.J.C."/>
            <person name="Barroso C.S."/>
            <person name="Egas C."/>
        </authorList>
    </citation>
    <scope>NUCLEOTIDE SEQUENCE [LARGE SCALE GENOMIC DNA]</scope>
    <source>
        <strain evidence="6 7">KCTC 52599</strain>
    </source>
</reference>
<evidence type="ECO:0000313" key="6">
    <source>
        <dbReference type="EMBL" id="RIH81083.1"/>
    </source>
</evidence>
<feature type="compositionally biased region" description="Pro residues" evidence="4">
    <location>
        <begin position="1"/>
        <end position="15"/>
    </location>
</feature>
<dbReference type="InterPro" id="IPR051270">
    <property type="entry name" value="Tyrosine-tRNA_ligase_regulator"/>
</dbReference>
<dbReference type="InterPro" id="IPR002547">
    <property type="entry name" value="tRNA-bd_dom"/>
</dbReference>
<sequence>MPPPPRVWAVPPKPRGAPRPHWQRPGPLPGAFPPPVKAEPHEKARKPSYKLWIDLGPLGVKTSSAQITALYRPEELVGRLVVCAVNLGTRSIAGFPSEVLVLGAKDGEGRVVLLTPEREVPLGEKVF</sequence>
<evidence type="ECO:0000256" key="4">
    <source>
        <dbReference type="SAM" id="MobiDB-lite"/>
    </source>
</evidence>
<dbReference type="SUPFAM" id="SSF50249">
    <property type="entry name" value="Nucleic acid-binding proteins"/>
    <property type="match status" value="1"/>
</dbReference>
<keyword evidence="1 3" id="KW-0820">tRNA-binding</keyword>
<evidence type="ECO:0000256" key="3">
    <source>
        <dbReference type="PROSITE-ProRule" id="PRU00209"/>
    </source>
</evidence>
<feature type="region of interest" description="Disordered" evidence="4">
    <location>
        <begin position="1"/>
        <end position="44"/>
    </location>
</feature>
<evidence type="ECO:0000256" key="2">
    <source>
        <dbReference type="ARBA" id="ARBA00022884"/>
    </source>
</evidence>
<dbReference type="Pfam" id="PF01588">
    <property type="entry name" value="tRNA_bind"/>
    <property type="match status" value="1"/>
</dbReference>
<feature type="domain" description="TRNA-binding" evidence="5">
    <location>
        <begin position="24"/>
        <end position="127"/>
    </location>
</feature>
<dbReference type="PROSITE" id="PS50886">
    <property type="entry name" value="TRBD"/>
    <property type="match status" value="1"/>
</dbReference>
<name>A0A399EC62_9DEIN</name>
<accession>A0A399EC62</accession>
<dbReference type="PANTHER" id="PTHR11586">
    <property type="entry name" value="TRNA-AMINOACYLATION COFACTOR ARC1 FAMILY MEMBER"/>
    <property type="match status" value="1"/>
</dbReference>
<dbReference type="AlphaFoldDB" id="A0A399EC62"/>
<dbReference type="NCBIfam" id="NF007495">
    <property type="entry name" value="PRK10089.1-4"/>
    <property type="match status" value="1"/>
</dbReference>
<dbReference type="Gene3D" id="2.40.50.140">
    <property type="entry name" value="Nucleic acid-binding proteins"/>
    <property type="match status" value="1"/>
</dbReference>
<dbReference type="InterPro" id="IPR008231">
    <property type="entry name" value="CsaA"/>
</dbReference>
<organism evidence="6 7">
    <name type="scientific">Meiothermus luteus</name>
    <dbReference type="NCBI Taxonomy" id="2026184"/>
    <lineage>
        <taxon>Bacteria</taxon>
        <taxon>Thermotogati</taxon>
        <taxon>Deinococcota</taxon>
        <taxon>Deinococci</taxon>
        <taxon>Thermales</taxon>
        <taxon>Thermaceae</taxon>
        <taxon>Meiothermus</taxon>
    </lineage>
</organism>
<dbReference type="CDD" id="cd02798">
    <property type="entry name" value="tRNA_bind_CsaA"/>
    <property type="match status" value="1"/>
</dbReference>
<feature type="compositionally biased region" description="Pro residues" evidence="4">
    <location>
        <begin position="26"/>
        <end position="37"/>
    </location>
</feature>
<gene>
    <name evidence="6" type="primary">csaA_2</name>
    <name evidence="6" type="ORF">Mlute_02897</name>
</gene>
<dbReference type="NCBIfam" id="TIGR02222">
    <property type="entry name" value="chap_CsaA"/>
    <property type="match status" value="1"/>
</dbReference>
<proteinExistence type="predicted"/>
<evidence type="ECO:0000259" key="5">
    <source>
        <dbReference type="PROSITE" id="PS50886"/>
    </source>
</evidence>
<dbReference type="InterPro" id="IPR012340">
    <property type="entry name" value="NA-bd_OB-fold"/>
</dbReference>
<comment type="caution">
    <text evidence="6">The sequence shown here is derived from an EMBL/GenBank/DDBJ whole genome shotgun (WGS) entry which is preliminary data.</text>
</comment>
<dbReference type="NCBIfam" id="NF007494">
    <property type="entry name" value="PRK10089.1-3"/>
    <property type="match status" value="1"/>
</dbReference>
<dbReference type="GO" id="GO:0000049">
    <property type="term" value="F:tRNA binding"/>
    <property type="evidence" value="ECO:0007669"/>
    <property type="project" value="UniProtKB-UniRule"/>
</dbReference>
<evidence type="ECO:0000313" key="7">
    <source>
        <dbReference type="Proteomes" id="UP000265800"/>
    </source>
</evidence>
<dbReference type="EMBL" id="QWKZ01000198">
    <property type="protein sequence ID" value="RIH81083.1"/>
    <property type="molecule type" value="Genomic_DNA"/>
</dbReference>
<keyword evidence="7" id="KW-1185">Reference proteome</keyword>
<dbReference type="PANTHER" id="PTHR11586:SF37">
    <property type="entry name" value="TRNA-BINDING DOMAIN-CONTAINING PROTEIN"/>
    <property type="match status" value="1"/>
</dbReference>
<dbReference type="Proteomes" id="UP000265800">
    <property type="component" value="Unassembled WGS sequence"/>
</dbReference>
<keyword evidence="2 3" id="KW-0694">RNA-binding</keyword>
<protein>
    <submittedName>
        <fullName evidence="6">Putative chaperone CsaA</fullName>
    </submittedName>
</protein>